<evidence type="ECO:0000256" key="2">
    <source>
        <dbReference type="ARBA" id="ARBA00022448"/>
    </source>
</evidence>
<name>A0A286GQP0_9BACT</name>
<organism evidence="7 8">
    <name type="scientific">Spirosoma fluviale</name>
    <dbReference type="NCBI Taxonomy" id="1597977"/>
    <lineage>
        <taxon>Bacteria</taxon>
        <taxon>Pseudomonadati</taxon>
        <taxon>Bacteroidota</taxon>
        <taxon>Cytophagia</taxon>
        <taxon>Cytophagales</taxon>
        <taxon>Cytophagaceae</taxon>
        <taxon>Spirosoma</taxon>
    </lineage>
</organism>
<dbReference type="Pfam" id="PF07690">
    <property type="entry name" value="MFS_1"/>
    <property type="match status" value="1"/>
</dbReference>
<evidence type="ECO:0000256" key="3">
    <source>
        <dbReference type="ARBA" id="ARBA00022692"/>
    </source>
</evidence>
<feature type="transmembrane region" description="Helical" evidence="6">
    <location>
        <begin position="336"/>
        <end position="356"/>
    </location>
</feature>
<dbReference type="PANTHER" id="PTHR19432:SF35">
    <property type="entry name" value="SOLUTE CARRIER FAMILY 45 MEMBER 3 ISOFORM X1"/>
    <property type="match status" value="1"/>
</dbReference>
<comment type="subcellular location">
    <subcellularLocation>
        <location evidence="1">Membrane</location>
        <topology evidence="1">Multi-pass membrane protein</topology>
    </subcellularLocation>
</comment>
<keyword evidence="4 6" id="KW-1133">Transmembrane helix</keyword>
<feature type="transmembrane region" description="Helical" evidence="6">
    <location>
        <begin position="115"/>
        <end position="132"/>
    </location>
</feature>
<dbReference type="Proteomes" id="UP000219452">
    <property type="component" value="Unassembled WGS sequence"/>
</dbReference>
<gene>
    <name evidence="7" type="ORF">SAMN06269250_5704</name>
</gene>
<feature type="transmembrane region" description="Helical" evidence="6">
    <location>
        <begin position="81"/>
        <end position="103"/>
    </location>
</feature>
<evidence type="ECO:0000256" key="5">
    <source>
        <dbReference type="ARBA" id="ARBA00023136"/>
    </source>
</evidence>
<evidence type="ECO:0000256" key="4">
    <source>
        <dbReference type="ARBA" id="ARBA00022989"/>
    </source>
</evidence>
<sequence>MLQISTYYCWLFVEINNHSINIAQSMQTGNIQKPKATGKPSLSFWQIWNMSFGFLGIQYGFGLQQANMSPIYRYLGADEASIPGLWLAGPLTGLLLQPIVGAISDKSWSPRWGRRKPFILVGALAGSIAMIFMPNSSYIWMAAGLMWMLDAGLNSAMEPFRAFVGDMLNDKQRPVGFAIQSFMVGFGQTLANLMPYLLPLLGISMVMSEDQLANGIPNSVRYPFYIGAAAILISVFWTIRTTKEYPPVNDKYKEPHVFTDEEKKSISFWHLALALGGAILAFFFAARIGGLVTGSLWGLGVFAFSYLLLMLPIFKEILASLSAMPTVMKQLWWVKFFTWYGLPLMWQYLSLAVARYAFNAPDAVSNKVGFEEGTKWGGLCFAMFSISCAVISFFIPRIAKALGSARATHALFLTIGAMGFFLTLTSSDKLVYLVGMMIIGFAWGSIMSMPYLMLASAVPKERMGVYMGIFNGFICVPQFIGMLTVPLYYKPLLGDDPRNALVLAGICLLLAAASCFLVKEIKATDEPTIPVELG</sequence>
<evidence type="ECO:0000313" key="7">
    <source>
        <dbReference type="EMBL" id="SOD97284.1"/>
    </source>
</evidence>
<feature type="transmembrane region" description="Helical" evidence="6">
    <location>
        <begin position="296"/>
        <end position="315"/>
    </location>
</feature>
<dbReference type="Gene3D" id="1.20.1250.20">
    <property type="entry name" value="MFS general substrate transporter like domains"/>
    <property type="match status" value="2"/>
</dbReference>
<feature type="transmembrane region" description="Helical" evidence="6">
    <location>
        <begin position="42"/>
        <end position="61"/>
    </location>
</feature>
<keyword evidence="3 6" id="KW-0812">Transmembrane</keyword>
<keyword evidence="8" id="KW-1185">Reference proteome</keyword>
<feature type="transmembrane region" description="Helical" evidence="6">
    <location>
        <begin position="177"/>
        <end position="202"/>
    </location>
</feature>
<feature type="transmembrane region" description="Helical" evidence="6">
    <location>
        <begin position="430"/>
        <end position="453"/>
    </location>
</feature>
<dbReference type="EMBL" id="OCNH01000007">
    <property type="protein sequence ID" value="SOD97284.1"/>
    <property type="molecule type" value="Genomic_DNA"/>
</dbReference>
<keyword evidence="2" id="KW-0813">Transport</keyword>
<keyword evidence="5 6" id="KW-0472">Membrane</keyword>
<dbReference type="AlphaFoldDB" id="A0A286GQP0"/>
<reference evidence="8" key="1">
    <citation type="submission" date="2017-09" db="EMBL/GenBank/DDBJ databases">
        <authorList>
            <person name="Varghese N."/>
            <person name="Submissions S."/>
        </authorList>
    </citation>
    <scope>NUCLEOTIDE SEQUENCE [LARGE SCALE GENOMIC DNA]</scope>
    <source>
        <strain evidence="8">DSM 29961</strain>
    </source>
</reference>
<dbReference type="InterPro" id="IPR036259">
    <property type="entry name" value="MFS_trans_sf"/>
</dbReference>
<accession>A0A286GQP0</accession>
<feature type="transmembrane region" description="Helical" evidence="6">
    <location>
        <begin position="465"/>
        <end position="488"/>
    </location>
</feature>
<dbReference type="SUPFAM" id="SSF103473">
    <property type="entry name" value="MFS general substrate transporter"/>
    <property type="match status" value="1"/>
</dbReference>
<feature type="transmembrane region" description="Helical" evidence="6">
    <location>
        <begin position="268"/>
        <end position="290"/>
    </location>
</feature>
<feature type="transmembrane region" description="Helical" evidence="6">
    <location>
        <begin position="407"/>
        <end position="424"/>
    </location>
</feature>
<proteinExistence type="predicted"/>
<dbReference type="GO" id="GO:0016020">
    <property type="term" value="C:membrane"/>
    <property type="evidence" value="ECO:0007669"/>
    <property type="project" value="UniProtKB-SubCell"/>
</dbReference>
<evidence type="ECO:0000313" key="8">
    <source>
        <dbReference type="Proteomes" id="UP000219452"/>
    </source>
</evidence>
<evidence type="ECO:0000256" key="1">
    <source>
        <dbReference type="ARBA" id="ARBA00004141"/>
    </source>
</evidence>
<feature type="transmembrane region" description="Helical" evidence="6">
    <location>
        <begin position="376"/>
        <end position="395"/>
    </location>
</feature>
<protein>
    <submittedName>
        <fullName evidence="7">Maltose/moltooligosaccharide transporter</fullName>
    </submittedName>
</protein>
<dbReference type="InterPro" id="IPR011701">
    <property type="entry name" value="MFS"/>
</dbReference>
<feature type="transmembrane region" description="Helical" evidence="6">
    <location>
        <begin position="222"/>
        <end position="239"/>
    </location>
</feature>
<dbReference type="PANTHER" id="PTHR19432">
    <property type="entry name" value="SUGAR TRANSPORTER"/>
    <property type="match status" value="1"/>
</dbReference>
<feature type="transmembrane region" description="Helical" evidence="6">
    <location>
        <begin position="500"/>
        <end position="518"/>
    </location>
</feature>
<evidence type="ECO:0000256" key="6">
    <source>
        <dbReference type="SAM" id="Phobius"/>
    </source>
</evidence>
<dbReference type="GO" id="GO:0022857">
    <property type="term" value="F:transmembrane transporter activity"/>
    <property type="evidence" value="ECO:0007669"/>
    <property type="project" value="InterPro"/>
</dbReference>